<name>A0AAN7BJ75_9PEZI</name>
<gene>
    <name evidence="1" type="ORF">QBC38DRAFT_458363</name>
</gene>
<dbReference type="Gene3D" id="3.10.450.50">
    <property type="match status" value="1"/>
</dbReference>
<proteinExistence type="predicted"/>
<evidence type="ECO:0008006" key="3">
    <source>
        <dbReference type="Google" id="ProtNLM"/>
    </source>
</evidence>
<reference evidence="1" key="2">
    <citation type="submission" date="2023-05" db="EMBL/GenBank/DDBJ databases">
        <authorList>
            <consortium name="Lawrence Berkeley National Laboratory"/>
            <person name="Steindorff A."/>
            <person name="Hensen N."/>
            <person name="Bonometti L."/>
            <person name="Westerberg I."/>
            <person name="Brannstrom I.O."/>
            <person name="Guillou S."/>
            <person name="Cros-Aarteil S."/>
            <person name="Calhoun S."/>
            <person name="Haridas S."/>
            <person name="Kuo A."/>
            <person name="Mondo S."/>
            <person name="Pangilinan J."/>
            <person name="Riley R."/>
            <person name="Labutti K."/>
            <person name="Andreopoulos B."/>
            <person name="Lipzen A."/>
            <person name="Chen C."/>
            <person name="Yanf M."/>
            <person name="Daum C."/>
            <person name="Ng V."/>
            <person name="Clum A."/>
            <person name="Ohm R."/>
            <person name="Martin F."/>
            <person name="Silar P."/>
            <person name="Natvig D."/>
            <person name="Lalanne C."/>
            <person name="Gautier V."/>
            <person name="Ament-Velasquez S.L."/>
            <person name="Kruys A."/>
            <person name="Hutchinson M.I."/>
            <person name="Powell A.J."/>
            <person name="Barry K."/>
            <person name="Miller A.N."/>
            <person name="Grigoriev I.V."/>
            <person name="Debuchy R."/>
            <person name="Gladieux P."/>
            <person name="Thoren M.H."/>
            <person name="Johannesson H."/>
        </authorList>
    </citation>
    <scope>NUCLEOTIDE SEQUENCE</scope>
    <source>
        <strain evidence="1">CBS 990.96</strain>
    </source>
</reference>
<dbReference type="AlphaFoldDB" id="A0AAN7BJ75"/>
<comment type="caution">
    <text evidence="1">The sequence shown here is derived from an EMBL/GenBank/DDBJ whole genome shotgun (WGS) entry which is preliminary data.</text>
</comment>
<dbReference type="EMBL" id="MU865394">
    <property type="protein sequence ID" value="KAK4224400.1"/>
    <property type="molecule type" value="Genomic_DNA"/>
</dbReference>
<sequence length="114" mass="12639">MPRKTDRNVEPKTVQGYVYFQAQAFTLFDTYKPKIIDIIVDESQFKAVICLNSEGTAAVRGITDATYKNQYVHTLSFTEDGKLIKEFDSFIDSAAILAFMGKVFAAAAGPEDGK</sequence>
<evidence type="ECO:0000313" key="1">
    <source>
        <dbReference type="EMBL" id="KAK4224400.1"/>
    </source>
</evidence>
<accession>A0AAN7BJ75</accession>
<reference evidence="1" key="1">
    <citation type="journal article" date="2023" name="Mol. Phylogenet. Evol.">
        <title>Genome-scale phylogeny and comparative genomics of the fungal order Sordariales.</title>
        <authorList>
            <person name="Hensen N."/>
            <person name="Bonometti L."/>
            <person name="Westerberg I."/>
            <person name="Brannstrom I.O."/>
            <person name="Guillou S."/>
            <person name="Cros-Aarteil S."/>
            <person name="Calhoun S."/>
            <person name="Haridas S."/>
            <person name="Kuo A."/>
            <person name="Mondo S."/>
            <person name="Pangilinan J."/>
            <person name="Riley R."/>
            <person name="LaButti K."/>
            <person name="Andreopoulos B."/>
            <person name="Lipzen A."/>
            <person name="Chen C."/>
            <person name="Yan M."/>
            <person name="Daum C."/>
            <person name="Ng V."/>
            <person name="Clum A."/>
            <person name="Steindorff A."/>
            <person name="Ohm R.A."/>
            <person name="Martin F."/>
            <person name="Silar P."/>
            <person name="Natvig D.O."/>
            <person name="Lalanne C."/>
            <person name="Gautier V."/>
            <person name="Ament-Velasquez S.L."/>
            <person name="Kruys A."/>
            <person name="Hutchinson M.I."/>
            <person name="Powell A.J."/>
            <person name="Barry K."/>
            <person name="Miller A.N."/>
            <person name="Grigoriev I.V."/>
            <person name="Debuchy R."/>
            <person name="Gladieux P."/>
            <person name="Hiltunen Thoren M."/>
            <person name="Johannesson H."/>
        </authorList>
    </citation>
    <scope>NUCLEOTIDE SEQUENCE</scope>
    <source>
        <strain evidence="1">CBS 990.96</strain>
    </source>
</reference>
<organism evidence="1 2">
    <name type="scientific">Podospora fimiseda</name>
    <dbReference type="NCBI Taxonomy" id="252190"/>
    <lineage>
        <taxon>Eukaryota</taxon>
        <taxon>Fungi</taxon>
        <taxon>Dikarya</taxon>
        <taxon>Ascomycota</taxon>
        <taxon>Pezizomycotina</taxon>
        <taxon>Sordariomycetes</taxon>
        <taxon>Sordariomycetidae</taxon>
        <taxon>Sordariales</taxon>
        <taxon>Podosporaceae</taxon>
        <taxon>Podospora</taxon>
    </lineage>
</organism>
<dbReference type="Proteomes" id="UP001301958">
    <property type="component" value="Unassembled WGS sequence"/>
</dbReference>
<keyword evidence="2" id="KW-1185">Reference proteome</keyword>
<evidence type="ECO:0000313" key="2">
    <source>
        <dbReference type="Proteomes" id="UP001301958"/>
    </source>
</evidence>
<protein>
    <recommendedName>
        <fullName evidence="3">SnoaL-like domain-containing protein</fullName>
    </recommendedName>
</protein>